<evidence type="ECO:0000313" key="1">
    <source>
        <dbReference type="EMBL" id="EPI51170.1"/>
    </source>
</evidence>
<name>S4GNS4_9BIFI</name>
<dbReference type="EMBL" id="ATJO01000026">
    <property type="protein sequence ID" value="EPI51170.1"/>
    <property type="molecule type" value="Genomic_DNA"/>
</dbReference>
<protein>
    <submittedName>
        <fullName evidence="1">Uncharacterized protein</fullName>
    </submittedName>
</protein>
<dbReference type="HOGENOM" id="CLU_3136076_0_0_11"/>
<comment type="caution">
    <text evidence="1">The sequence shown here is derived from an EMBL/GenBank/DDBJ whole genome shotgun (WGS) entry which is preliminary data.</text>
</comment>
<proteinExistence type="predicted"/>
<evidence type="ECO:0000313" key="2">
    <source>
        <dbReference type="Proteomes" id="UP000014601"/>
    </source>
</evidence>
<sequence>MNNLSQKVCFLGLPSANLQKLARLLISRLCGIRLLKAYEHKFMLNNGHY</sequence>
<dbReference type="Proteomes" id="UP000014601">
    <property type="component" value="Unassembled WGS sequence"/>
</dbReference>
<organism evidence="1 2">
    <name type="scientific">Gardnerella pickettii JCP7719</name>
    <dbReference type="NCBI Taxonomy" id="1261061"/>
    <lineage>
        <taxon>Bacteria</taxon>
        <taxon>Bacillati</taxon>
        <taxon>Actinomycetota</taxon>
        <taxon>Actinomycetes</taxon>
        <taxon>Bifidobacteriales</taxon>
        <taxon>Bifidobacteriaceae</taxon>
        <taxon>Gardnerella</taxon>
        <taxon>Gardnerella pickettii</taxon>
    </lineage>
</organism>
<dbReference type="AlphaFoldDB" id="S4GNS4"/>
<gene>
    <name evidence="1" type="ORF">HMPREF1576_00440</name>
</gene>
<accession>S4GNS4</accession>
<reference evidence="1 2" key="1">
    <citation type="submission" date="2013-06" db="EMBL/GenBank/DDBJ databases">
        <authorList>
            <person name="Weinstock G."/>
            <person name="Sodergren E."/>
            <person name="Lobos E.A."/>
            <person name="Fulton L."/>
            <person name="Fulton R."/>
            <person name="Courtney L."/>
            <person name="Fronick C."/>
            <person name="O'Laughlin M."/>
            <person name="Godfrey J."/>
            <person name="Wilson R.M."/>
            <person name="Miner T."/>
            <person name="Farmer C."/>
            <person name="Delehaunty K."/>
            <person name="Cordes M."/>
            <person name="Minx P."/>
            <person name="Tomlinson C."/>
            <person name="Chen J."/>
            <person name="Wollam A."/>
            <person name="Pepin K.H."/>
            <person name="Bhonagiri V."/>
            <person name="Zhang X."/>
            <person name="Warren W."/>
            <person name="Mitreva M."/>
            <person name="Mardis E.R."/>
            <person name="Wilson R.K."/>
        </authorList>
    </citation>
    <scope>NUCLEOTIDE SEQUENCE [LARGE SCALE GENOMIC DNA]</scope>
    <source>
        <strain evidence="1 2">JCP7719</strain>
    </source>
</reference>